<dbReference type="PANTHER" id="PTHR19860">
    <property type="entry name" value="DDB1- AND CUL4-ASSOCIATED FACTOR 12-RELATED"/>
    <property type="match status" value="1"/>
</dbReference>
<dbReference type="AlphaFoldDB" id="A0AB34HH29"/>
<dbReference type="EMBL" id="JAIQCJ010001201">
    <property type="protein sequence ID" value="KAJ8791583.1"/>
    <property type="molecule type" value="Genomic_DNA"/>
</dbReference>
<sequence length="280" mass="32135">MFSKATDLSSLSIVEQNLYVAAKNCHPWVLENPNRSPMELEIVQAAFLNESQFQYFYFRTGTMLLKPVDEEKEEMLSAGFLINDEEKLKAGKLKAKVISKGLPVRLYRDLHELGEPGSQGLDLNPSPFDSKIHARLPSPLLLRELFKHNFERFYHEEFTEKCKEVFVISKESNRTFEILERFALKNVDFDFNNAPAGSSLSVLRINPLPTYKSILLLSGEHGRGKSSLIANWVNYFRKKHPDVLLIPHFVGSTCESSDIMLVYYFITELQYKSYGNGIKL</sequence>
<accession>A0AB34HH29</accession>
<organism evidence="2 3">
    <name type="scientific">Eschrichtius robustus</name>
    <name type="common">California gray whale</name>
    <name type="synonym">Eschrichtius gibbosus</name>
    <dbReference type="NCBI Taxonomy" id="9764"/>
    <lineage>
        <taxon>Eukaryota</taxon>
        <taxon>Metazoa</taxon>
        <taxon>Chordata</taxon>
        <taxon>Craniata</taxon>
        <taxon>Vertebrata</taxon>
        <taxon>Euteleostomi</taxon>
        <taxon>Mammalia</taxon>
        <taxon>Eutheria</taxon>
        <taxon>Laurasiatheria</taxon>
        <taxon>Artiodactyla</taxon>
        <taxon>Whippomorpha</taxon>
        <taxon>Cetacea</taxon>
        <taxon>Mysticeti</taxon>
        <taxon>Eschrichtiidae</taxon>
        <taxon>Eschrichtius</taxon>
    </lineage>
</organism>
<dbReference type="InterPro" id="IPR051191">
    <property type="entry name" value="DCAF12"/>
</dbReference>
<proteinExistence type="predicted"/>
<gene>
    <name evidence="2" type="ORF">J1605_020305</name>
</gene>
<dbReference type="PANTHER" id="PTHR19860:SF18">
    <property type="entry name" value="DUF4062 DOMAIN-CONTAINING PROTEIN"/>
    <property type="match status" value="1"/>
</dbReference>
<evidence type="ECO:0000256" key="1">
    <source>
        <dbReference type="ARBA" id="ARBA00022737"/>
    </source>
</evidence>
<name>A0AB34HH29_ESCRO</name>
<evidence type="ECO:0008006" key="4">
    <source>
        <dbReference type="Google" id="ProtNLM"/>
    </source>
</evidence>
<dbReference type="Proteomes" id="UP001159641">
    <property type="component" value="Unassembled WGS sequence"/>
</dbReference>
<evidence type="ECO:0000313" key="3">
    <source>
        <dbReference type="Proteomes" id="UP001159641"/>
    </source>
</evidence>
<reference evidence="2 3" key="1">
    <citation type="submission" date="2022-11" db="EMBL/GenBank/DDBJ databases">
        <title>Whole genome sequence of Eschrichtius robustus ER-17-0199.</title>
        <authorList>
            <person name="Bruniche-Olsen A."/>
            <person name="Black A.N."/>
            <person name="Fields C.J."/>
            <person name="Walden K."/>
            <person name="Dewoody J.A."/>
        </authorList>
    </citation>
    <scope>NUCLEOTIDE SEQUENCE [LARGE SCALE GENOMIC DNA]</scope>
    <source>
        <strain evidence="2">ER-17-0199</strain>
        <tissue evidence="2">Blubber</tissue>
    </source>
</reference>
<dbReference type="GO" id="GO:0080008">
    <property type="term" value="C:Cul4-RING E3 ubiquitin ligase complex"/>
    <property type="evidence" value="ECO:0007669"/>
    <property type="project" value="TreeGrafter"/>
</dbReference>
<keyword evidence="1" id="KW-0677">Repeat</keyword>
<evidence type="ECO:0000313" key="2">
    <source>
        <dbReference type="EMBL" id="KAJ8791583.1"/>
    </source>
</evidence>
<comment type="caution">
    <text evidence="2">The sequence shown here is derived from an EMBL/GenBank/DDBJ whole genome shotgun (WGS) entry which is preliminary data.</text>
</comment>
<keyword evidence="3" id="KW-1185">Reference proteome</keyword>
<protein>
    <recommendedName>
        <fullName evidence="4">Tetratricopeptide repeat protein 41</fullName>
    </recommendedName>
</protein>